<dbReference type="EMBL" id="RCHT01000014">
    <property type="protein sequence ID" value="RLL10329.1"/>
    <property type="molecule type" value="Genomic_DNA"/>
</dbReference>
<dbReference type="PANTHER" id="PTHR43405:SF1">
    <property type="entry name" value="GLYCOSYL HYDROLASE DIGH"/>
    <property type="match status" value="1"/>
</dbReference>
<dbReference type="InterPro" id="IPR052177">
    <property type="entry name" value="Divisome_Glycosyl_Hydrolase"/>
</dbReference>
<gene>
    <name evidence="3" type="ORF">D4A47_08715</name>
</gene>
<protein>
    <submittedName>
        <fullName evidence="3">FenI protein</fullName>
    </submittedName>
</protein>
<feature type="domain" description="Glycosyl hydrolase-like 10" evidence="2">
    <location>
        <begin position="98"/>
        <end position="391"/>
    </location>
</feature>
<accession>A0A498CL66</accession>
<evidence type="ECO:0000313" key="3">
    <source>
        <dbReference type="EMBL" id="RLL10329.1"/>
    </source>
</evidence>
<dbReference type="InterPro" id="IPR017853">
    <property type="entry name" value="GH"/>
</dbReference>
<reference evidence="3 4" key="1">
    <citation type="submission" date="2018-10" db="EMBL/GenBank/DDBJ databases">
        <title>Anaerotruncus faecis sp. nov., isolated from human feces.</title>
        <authorList>
            <person name="Wang Y.-J."/>
        </authorList>
    </citation>
    <scope>NUCLEOTIDE SEQUENCE [LARGE SCALE GENOMIC DNA]</scope>
    <source>
        <strain evidence="3 4">22A2-44</strain>
    </source>
</reference>
<comment type="caution">
    <text evidence="3">The sequence shown here is derived from an EMBL/GenBank/DDBJ whole genome shotgun (WGS) entry which is preliminary data.</text>
</comment>
<evidence type="ECO:0000256" key="1">
    <source>
        <dbReference type="ARBA" id="ARBA00022729"/>
    </source>
</evidence>
<proteinExistence type="predicted"/>
<dbReference type="Proteomes" id="UP000276301">
    <property type="component" value="Unassembled WGS sequence"/>
</dbReference>
<sequence>MLSYRVERKISMKKTLSVILSVFLLVGMAGCGSRTAGDDIAGGRGDAAQAVTLSRTETTSVYGVEAPGSDENILLGAGLLAANAPREGQKISSAPQGEVRAVWMSYLTLEPMVKGKTKAQFTANVGAAFKKAADFGFNTVFVQVRPFGDALYASDFFPWSRYLTGTEGQDPGYDPLEIMCALADEEGLRIEAWLNPYRVRIGDQPMSSDNQAKIWLSQGSDAALEWNGGVYYNPGSPAARKLIVNGVREIVRNYDVDGVHFDDYFYPTTDFAFDSATYRASGSNLSQADWRRENVDILIREVYAAIKELKPACLFGISPQGNVKTNYESQFADASVWLSNPGYVDYICPQVYYGYDNATCPYAETVRKWADMIKVDGIKLYVGIGAYKIGTEDTWAGAGRDEWLGTTDLLARMVTTARDAKHYGGVAFYSYESLFVSPGRQMQAEERNLKKIF</sequence>
<name>A0A498CL66_9FIRM</name>
<dbReference type="PROSITE" id="PS51257">
    <property type="entry name" value="PROKAR_LIPOPROTEIN"/>
    <property type="match status" value="1"/>
</dbReference>
<organism evidence="3 4">
    <name type="scientific">Anaerotruncus massiliensis</name>
    <name type="common">ex Liu et al. 2021</name>
    <dbReference type="NCBI Taxonomy" id="2321404"/>
    <lineage>
        <taxon>Bacteria</taxon>
        <taxon>Bacillati</taxon>
        <taxon>Bacillota</taxon>
        <taxon>Clostridia</taxon>
        <taxon>Eubacteriales</taxon>
        <taxon>Oscillospiraceae</taxon>
        <taxon>Anaerotruncus</taxon>
    </lineage>
</organism>
<dbReference type="SUPFAM" id="SSF51445">
    <property type="entry name" value="(Trans)glycosidases"/>
    <property type="match status" value="1"/>
</dbReference>
<dbReference type="Pfam" id="PF02638">
    <property type="entry name" value="GHL10"/>
    <property type="match status" value="1"/>
</dbReference>
<keyword evidence="4" id="KW-1185">Reference proteome</keyword>
<keyword evidence="1" id="KW-0732">Signal</keyword>
<dbReference type="InterPro" id="IPR003790">
    <property type="entry name" value="GHL10"/>
</dbReference>
<dbReference type="PANTHER" id="PTHR43405">
    <property type="entry name" value="GLYCOSYL HYDROLASE DIGH"/>
    <property type="match status" value="1"/>
</dbReference>
<dbReference type="AlphaFoldDB" id="A0A498CL66"/>
<evidence type="ECO:0000313" key="4">
    <source>
        <dbReference type="Proteomes" id="UP000276301"/>
    </source>
</evidence>
<evidence type="ECO:0000259" key="2">
    <source>
        <dbReference type="Pfam" id="PF02638"/>
    </source>
</evidence>
<dbReference type="Gene3D" id="3.20.20.80">
    <property type="entry name" value="Glycosidases"/>
    <property type="match status" value="1"/>
</dbReference>